<dbReference type="Proteomes" id="UP001150062">
    <property type="component" value="Unassembled WGS sequence"/>
</dbReference>
<feature type="domain" description="Enhancer of polycomb-like N-terminal" evidence="8">
    <location>
        <begin position="33"/>
        <end position="161"/>
    </location>
</feature>
<name>A0ABQ8X9X5_9EUKA</name>
<evidence type="ECO:0000256" key="1">
    <source>
        <dbReference type="ARBA" id="ARBA00004123"/>
    </source>
</evidence>
<dbReference type="InterPro" id="IPR024943">
    <property type="entry name" value="Enhancer_polycomb"/>
</dbReference>
<comment type="similarity">
    <text evidence="2 6">Belongs to the enhancer of polycomb family.</text>
</comment>
<evidence type="ECO:0000259" key="8">
    <source>
        <dbReference type="Pfam" id="PF10513"/>
    </source>
</evidence>
<evidence type="ECO:0000256" key="7">
    <source>
        <dbReference type="SAM" id="MobiDB-lite"/>
    </source>
</evidence>
<feature type="region of interest" description="Disordered" evidence="7">
    <location>
        <begin position="325"/>
        <end position="344"/>
    </location>
</feature>
<reference evidence="9" key="1">
    <citation type="submission" date="2022-08" db="EMBL/GenBank/DDBJ databases">
        <title>Novel sulfate-reducing endosymbionts in the free-living metamonad Anaeramoeba.</title>
        <authorList>
            <person name="Jerlstrom-Hultqvist J."/>
            <person name="Cepicka I."/>
            <person name="Gallot-Lavallee L."/>
            <person name="Salas-Leiva D."/>
            <person name="Curtis B.A."/>
            <person name="Zahonova K."/>
            <person name="Pipaliya S."/>
            <person name="Dacks J."/>
            <person name="Roger A.J."/>
        </authorList>
    </citation>
    <scope>NUCLEOTIDE SEQUENCE</scope>
    <source>
        <strain evidence="9">Schooner1</strain>
    </source>
</reference>
<organism evidence="9 10">
    <name type="scientific">Anaeramoeba flamelloides</name>
    <dbReference type="NCBI Taxonomy" id="1746091"/>
    <lineage>
        <taxon>Eukaryota</taxon>
        <taxon>Metamonada</taxon>
        <taxon>Anaeramoebidae</taxon>
        <taxon>Anaeramoeba</taxon>
    </lineage>
</organism>
<keyword evidence="5 6" id="KW-0539">Nucleus</keyword>
<gene>
    <name evidence="9" type="ORF">M0813_07695</name>
</gene>
<protein>
    <recommendedName>
        <fullName evidence="6">Enhancer of polycomb-like protein</fullName>
    </recommendedName>
</protein>
<dbReference type="InterPro" id="IPR019542">
    <property type="entry name" value="Enhancer_polycomb-like_N"/>
</dbReference>
<keyword evidence="10" id="KW-1185">Reference proteome</keyword>
<evidence type="ECO:0000256" key="4">
    <source>
        <dbReference type="ARBA" id="ARBA00023163"/>
    </source>
</evidence>
<keyword evidence="3 6" id="KW-0805">Transcription regulation</keyword>
<comment type="subcellular location">
    <subcellularLocation>
        <location evidence="1 6">Nucleus</location>
    </subcellularLocation>
</comment>
<accession>A0ABQ8X9X5</accession>
<evidence type="ECO:0000256" key="2">
    <source>
        <dbReference type="ARBA" id="ARBA00008035"/>
    </source>
</evidence>
<evidence type="ECO:0000313" key="10">
    <source>
        <dbReference type="Proteomes" id="UP001150062"/>
    </source>
</evidence>
<dbReference type="EMBL" id="JAOAOG010000320">
    <property type="protein sequence ID" value="KAJ6229467.1"/>
    <property type="molecule type" value="Genomic_DNA"/>
</dbReference>
<dbReference type="Pfam" id="PF10513">
    <property type="entry name" value="EPL1"/>
    <property type="match status" value="1"/>
</dbReference>
<sequence length="377" mass="44529">MSNVNRTSSIPYNRELSIVKIIPDKAVKISIKKKKLDTGMEKEEEKEYHINQILEGTPTLNMNIPVHKTYHKTQNNPRLLGNWSHPPNSIKCYDRSTLPLYSSVDYELDELDLVWLDSFNEKIEKQVNKNKNKKNNHSTLETTPNVLHETEFEYIIDRLEKATGYSLKPILLKDFLSQFSEFGGHIKEVYQYWAEKRKKLGEPLLFEYKEKEQRIKKNNKQQNVIRKSNIISKRFTILQAIEKLQQERKKWIQVRQFARVVLDRELIRREIVKMENLNLNKNSSILSNDRRNIETMLINGEDFGPFQSSMLTIFEGKRTNQKIVNKNTNTNTNTNSNTNINTNLNINNQNKKRRLNTFRGRMRYGRGGRIVIDRTEN</sequence>
<evidence type="ECO:0000313" key="9">
    <source>
        <dbReference type="EMBL" id="KAJ6229467.1"/>
    </source>
</evidence>
<evidence type="ECO:0000256" key="6">
    <source>
        <dbReference type="RuleBase" id="RU361124"/>
    </source>
</evidence>
<proteinExistence type="inferred from homology"/>
<dbReference type="PANTHER" id="PTHR14898">
    <property type="entry name" value="ENHANCER OF POLYCOMB"/>
    <property type="match status" value="1"/>
</dbReference>
<evidence type="ECO:0000256" key="3">
    <source>
        <dbReference type="ARBA" id="ARBA00023015"/>
    </source>
</evidence>
<comment type="caution">
    <text evidence="9">The sequence shown here is derived from an EMBL/GenBank/DDBJ whole genome shotgun (WGS) entry which is preliminary data.</text>
</comment>
<evidence type="ECO:0000256" key="5">
    <source>
        <dbReference type="ARBA" id="ARBA00023242"/>
    </source>
</evidence>
<keyword evidence="4 6" id="KW-0804">Transcription</keyword>